<dbReference type="SUPFAM" id="SSF52266">
    <property type="entry name" value="SGNH hydrolase"/>
    <property type="match status" value="1"/>
</dbReference>
<keyword evidence="4" id="KW-0732">Signal</keyword>
<dbReference type="Proteomes" id="UP000272474">
    <property type="component" value="Unassembled WGS sequence"/>
</dbReference>
<evidence type="ECO:0000313" key="7">
    <source>
        <dbReference type="Proteomes" id="UP000272474"/>
    </source>
</evidence>
<accession>A0A3A9Z9M4</accession>
<evidence type="ECO:0000256" key="1">
    <source>
        <dbReference type="PIRSR" id="PIRSR637460-1"/>
    </source>
</evidence>
<name>A0A3A9Z9M4_9ACTN</name>
<dbReference type="InterPro" id="IPR036514">
    <property type="entry name" value="SGNH_hydro_sf"/>
</dbReference>
<comment type="caution">
    <text evidence="6">The sequence shown here is derived from an EMBL/GenBank/DDBJ whole genome shotgun (WGS) entry which is preliminary data.</text>
</comment>
<gene>
    <name evidence="6" type="ORF">D7294_07680</name>
</gene>
<feature type="disulfide bond" evidence="2">
    <location>
        <begin position="64"/>
        <end position="95"/>
    </location>
</feature>
<dbReference type="GO" id="GO:0019433">
    <property type="term" value="P:triglyceride catabolic process"/>
    <property type="evidence" value="ECO:0007669"/>
    <property type="project" value="TreeGrafter"/>
</dbReference>
<evidence type="ECO:0000313" key="6">
    <source>
        <dbReference type="EMBL" id="RKN44973.1"/>
    </source>
</evidence>
<keyword evidence="7" id="KW-1185">Reference proteome</keyword>
<evidence type="ECO:0000256" key="3">
    <source>
        <dbReference type="SAM" id="MobiDB-lite"/>
    </source>
</evidence>
<dbReference type="AlphaFoldDB" id="A0A3A9Z9M4"/>
<feature type="active site" evidence="1">
    <location>
        <position position="322"/>
    </location>
</feature>
<organism evidence="6 7">
    <name type="scientific">Streptomyces hoynatensis</name>
    <dbReference type="NCBI Taxonomy" id="1141874"/>
    <lineage>
        <taxon>Bacteria</taxon>
        <taxon>Bacillati</taxon>
        <taxon>Actinomycetota</taxon>
        <taxon>Actinomycetes</taxon>
        <taxon>Kitasatosporales</taxon>
        <taxon>Streptomycetaceae</taxon>
        <taxon>Streptomyces</taxon>
    </lineage>
</organism>
<evidence type="ECO:0000259" key="5">
    <source>
        <dbReference type="Pfam" id="PF13472"/>
    </source>
</evidence>
<sequence length="346" mass="36520">MHRVKWSRAVVVGVSALAAALLPAAPPAAADDGYAWAALGDSYTAGLFAGDPQPALGDAGRDGCDRTDGAYPSLVNRELDEFPPGRPVTLTNVSCASATVPQIARESQRPASPVQPPRGDPANWPQVPAQAERAGLGEDTDVITIGAGAGSLPLDELLSTCASLGAEGRSCREHYENPPEGQESLDDRFARLQGEYIEMLAEVHGKAAHARVITVGYPAIFPQDASGCAFGDLTRFGTIRADDITWLREVLERTNTTLRTVTDFFGDRYADAYAVSDGHDACRSQDERWIEGFCGTAADSWPTALPGLPATCPAGTRATLAHPNTAGHEATAQVVERAIRIALLSS</sequence>
<feature type="region of interest" description="Disordered" evidence="3">
    <location>
        <begin position="102"/>
        <end position="126"/>
    </location>
</feature>
<proteinExistence type="predicted"/>
<protein>
    <submittedName>
        <fullName evidence="6">SGNH/GDSL hydrolase family protein</fullName>
    </submittedName>
</protein>
<feature type="domain" description="SGNH hydrolase-type esterase" evidence="5">
    <location>
        <begin position="38"/>
        <end position="330"/>
    </location>
</feature>
<evidence type="ECO:0000256" key="2">
    <source>
        <dbReference type="PIRSR" id="PIRSR637460-2"/>
    </source>
</evidence>
<feature type="disulfide bond" evidence="2">
    <location>
        <begin position="228"/>
        <end position="282"/>
    </location>
</feature>
<dbReference type="PANTHER" id="PTHR37981">
    <property type="entry name" value="LIPASE 2"/>
    <property type="match status" value="1"/>
</dbReference>
<feature type="signal peptide" evidence="4">
    <location>
        <begin position="1"/>
        <end position="30"/>
    </location>
</feature>
<keyword evidence="2" id="KW-1015">Disulfide bond</keyword>
<dbReference type="OrthoDB" id="5503950at2"/>
<dbReference type="CDD" id="cd01823">
    <property type="entry name" value="SEST_like"/>
    <property type="match status" value="1"/>
</dbReference>
<dbReference type="EMBL" id="RBAL01000003">
    <property type="protein sequence ID" value="RKN44973.1"/>
    <property type="molecule type" value="Genomic_DNA"/>
</dbReference>
<dbReference type="GO" id="GO:0004806">
    <property type="term" value="F:triacylglycerol lipase activity"/>
    <property type="evidence" value="ECO:0007669"/>
    <property type="project" value="TreeGrafter"/>
</dbReference>
<dbReference type="InterPro" id="IPR013830">
    <property type="entry name" value="SGNH_hydro"/>
</dbReference>
<keyword evidence="6" id="KW-0378">Hydrolase</keyword>
<dbReference type="PANTHER" id="PTHR37981:SF1">
    <property type="entry name" value="SGNH HYDROLASE-TYPE ESTERASE DOMAIN-CONTAINING PROTEIN"/>
    <property type="match status" value="1"/>
</dbReference>
<dbReference type="Gene3D" id="3.40.50.1110">
    <property type="entry name" value="SGNH hydrolase"/>
    <property type="match status" value="1"/>
</dbReference>
<dbReference type="Pfam" id="PF13472">
    <property type="entry name" value="Lipase_GDSL_2"/>
    <property type="match status" value="1"/>
</dbReference>
<reference evidence="6 7" key="1">
    <citation type="journal article" date="2014" name="Int. J. Syst. Evol. Microbiol.">
        <title>Streptomyces hoynatensis sp. nov., isolated from deep marine sediment.</title>
        <authorList>
            <person name="Veyisoglu A."/>
            <person name="Sahin N."/>
        </authorList>
    </citation>
    <scope>NUCLEOTIDE SEQUENCE [LARGE SCALE GENOMIC DNA]</scope>
    <source>
        <strain evidence="6 7">KCTC 29097</strain>
    </source>
</reference>
<feature type="chain" id="PRO_5017347891" evidence="4">
    <location>
        <begin position="31"/>
        <end position="346"/>
    </location>
</feature>
<evidence type="ECO:0000256" key="4">
    <source>
        <dbReference type="SAM" id="SignalP"/>
    </source>
</evidence>
<dbReference type="RefSeq" id="WP_120676904.1">
    <property type="nucleotide sequence ID" value="NZ_RBAL01000003.1"/>
</dbReference>
<feature type="disulfide bond" evidence="2">
    <location>
        <begin position="161"/>
        <end position="171"/>
    </location>
</feature>
<feature type="active site" description="Nucleophile" evidence="1">
    <location>
        <position position="42"/>
    </location>
</feature>
<dbReference type="InterPro" id="IPR037460">
    <property type="entry name" value="SEST-like"/>
</dbReference>